<organism evidence="1">
    <name type="scientific">bioreactor metagenome</name>
    <dbReference type="NCBI Taxonomy" id="1076179"/>
    <lineage>
        <taxon>unclassified sequences</taxon>
        <taxon>metagenomes</taxon>
        <taxon>ecological metagenomes</taxon>
    </lineage>
</organism>
<reference evidence="1" key="1">
    <citation type="submission" date="2019-08" db="EMBL/GenBank/DDBJ databases">
        <authorList>
            <person name="Kucharzyk K."/>
            <person name="Murdoch R.W."/>
            <person name="Higgins S."/>
            <person name="Loffler F."/>
        </authorList>
    </citation>
    <scope>NUCLEOTIDE SEQUENCE</scope>
</reference>
<sequence length="72" mass="8754">MKQEYKMMISAFGYSIGHIEKEDENNIIFYQSMDDAFHRSFKVAKFYEEKNTIEVYDHEENLLENIRLPKQK</sequence>
<comment type="caution">
    <text evidence="1">The sequence shown here is derived from an EMBL/GenBank/DDBJ whole genome shotgun (WGS) entry which is preliminary data.</text>
</comment>
<protein>
    <submittedName>
        <fullName evidence="1">Uncharacterized protein</fullName>
    </submittedName>
</protein>
<accession>A0A645EIC0</accession>
<name>A0A645EIC0_9ZZZZ</name>
<proteinExistence type="predicted"/>
<evidence type="ECO:0000313" key="1">
    <source>
        <dbReference type="EMBL" id="MPN00333.1"/>
    </source>
</evidence>
<dbReference type="AlphaFoldDB" id="A0A645EIC0"/>
<gene>
    <name evidence="1" type="ORF">SDC9_147527</name>
</gene>
<dbReference type="EMBL" id="VSSQ01046361">
    <property type="protein sequence ID" value="MPN00333.1"/>
    <property type="molecule type" value="Genomic_DNA"/>
</dbReference>